<dbReference type="AlphaFoldDB" id="A0A6G1IQY6"/>
<keyword evidence="4" id="KW-1185">Reference proteome</keyword>
<evidence type="ECO:0000256" key="1">
    <source>
        <dbReference type="SAM" id="Phobius"/>
    </source>
</evidence>
<dbReference type="SUPFAM" id="SSF54106">
    <property type="entry name" value="LysM domain"/>
    <property type="match status" value="1"/>
</dbReference>
<dbReference type="Pfam" id="PF01476">
    <property type="entry name" value="LysM"/>
    <property type="match status" value="1"/>
</dbReference>
<dbReference type="Proteomes" id="UP000799291">
    <property type="component" value="Unassembled WGS sequence"/>
</dbReference>
<keyword evidence="1" id="KW-0472">Membrane</keyword>
<dbReference type="InterPro" id="IPR036779">
    <property type="entry name" value="LysM_dom_sf"/>
</dbReference>
<dbReference type="SMART" id="SM00257">
    <property type="entry name" value="LysM"/>
    <property type="match status" value="1"/>
</dbReference>
<feature type="domain" description="LysM" evidence="2">
    <location>
        <begin position="121"/>
        <end position="167"/>
    </location>
</feature>
<name>A0A6G1IQY6_9PLEO</name>
<reference evidence="3" key="1">
    <citation type="journal article" date="2020" name="Stud. Mycol.">
        <title>101 Dothideomycetes genomes: a test case for predicting lifestyles and emergence of pathogens.</title>
        <authorList>
            <person name="Haridas S."/>
            <person name="Albert R."/>
            <person name="Binder M."/>
            <person name="Bloem J."/>
            <person name="Labutti K."/>
            <person name="Salamov A."/>
            <person name="Andreopoulos B."/>
            <person name="Baker S."/>
            <person name="Barry K."/>
            <person name="Bills G."/>
            <person name="Bluhm B."/>
            <person name="Cannon C."/>
            <person name="Castanera R."/>
            <person name="Culley D."/>
            <person name="Daum C."/>
            <person name="Ezra D."/>
            <person name="Gonzalez J."/>
            <person name="Henrissat B."/>
            <person name="Kuo A."/>
            <person name="Liang C."/>
            <person name="Lipzen A."/>
            <person name="Lutzoni F."/>
            <person name="Magnuson J."/>
            <person name="Mondo S."/>
            <person name="Nolan M."/>
            <person name="Ohm R."/>
            <person name="Pangilinan J."/>
            <person name="Park H.-J."/>
            <person name="Ramirez L."/>
            <person name="Alfaro M."/>
            <person name="Sun H."/>
            <person name="Tritt A."/>
            <person name="Yoshinaga Y."/>
            <person name="Zwiers L.-H."/>
            <person name="Turgeon B."/>
            <person name="Goodwin S."/>
            <person name="Spatafora J."/>
            <person name="Crous P."/>
            <person name="Grigoriev I."/>
        </authorList>
    </citation>
    <scope>NUCLEOTIDE SEQUENCE</scope>
    <source>
        <strain evidence="3">CBS 122367</strain>
    </source>
</reference>
<feature type="transmembrane region" description="Helical" evidence="1">
    <location>
        <begin position="82"/>
        <end position="101"/>
    </location>
</feature>
<accession>A0A6G1IQY6</accession>
<dbReference type="PROSITE" id="PS51782">
    <property type="entry name" value="LYSM"/>
    <property type="match status" value="1"/>
</dbReference>
<keyword evidence="1" id="KW-1133">Transmembrane helix</keyword>
<evidence type="ECO:0000259" key="2">
    <source>
        <dbReference type="PROSITE" id="PS51782"/>
    </source>
</evidence>
<organism evidence="3 4">
    <name type="scientific">Lentithecium fluviatile CBS 122367</name>
    <dbReference type="NCBI Taxonomy" id="1168545"/>
    <lineage>
        <taxon>Eukaryota</taxon>
        <taxon>Fungi</taxon>
        <taxon>Dikarya</taxon>
        <taxon>Ascomycota</taxon>
        <taxon>Pezizomycotina</taxon>
        <taxon>Dothideomycetes</taxon>
        <taxon>Pleosporomycetidae</taxon>
        <taxon>Pleosporales</taxon>
        <taxon>Massarineae</taxon>
        <taxon>Lentitheciaceae</taxon>
        <taxon>Lentithecium</taxon>
    </lineage>
</organism>
<sequence length="169" mass="18931">MGRWADQDSDEHRLPEGMKRIGYDADTQIYTFRDASGAIYESESGNRYGELWPAGRRPQRTPSEIEHHNAQLKKSNRESVKMILPFALLVLVFLLLLFRYLGNAGAHADLGEQAKCAEGDTWVQVVEKDTCFDIGKKNGLGVEELLGIEGNEGVDCDHLRIGQKICVPK</sequence>
<proteinExistence type="predicted"/>
<dbReference type="OrthoDB" id="2107166at2759"/>
<protein>
    <submittedName>
        <fullName evidence="3">Carbohydrate-binding module family 50 protein</fullName>
    </submittedName>
</protein>
<evidence type="ECO:0000313" key="3">
    <source>
        <dbReference type="EMBL" id="KAF2680383.1"/>
    </source>
</evidence>
<dbReference type="Gene3D" id="3.10.350.10">
    <property type="entry name" value="LysM domain"/>
    <property type="match status" value="1"/>
</dbReference>
<evidence type="ECO:0000313" key="4">
    <source>
        <dbReference type="Proteomes" id="UP000799291"/>
    </source>
</evidence>
<keyword evidence="1" id="KW-0812">Transmembrane</keyword>
<dbReference type="InterPro" id="IPR018392">
    <property type="entry name" value="LysM"/>
</dbReference>
<gene>
    <name evidence="3" type="ORF">K458DRAFT_345457</name>
</gene>
<dbReference type="EMBL" id="MU005597">
    <property type="protein sequence ID" value="KAF2680383.1"/>
    <property type="molecule type" value="Genomic_DNA"/>
</dbReference>